<dbReference type="AlphaFoldDB" id="A0A078MBJ2"/>
<keyword evidence="2" id="KW-1185">Reference proteome</keyword>
<dbReference type="HOGENOM" id="CLU_3311093_0_0_9"/>
<dbReference type="EMBL" id="CCSE01000001">
    <property type="protein sequence ID" value="CEA03594.1"/>
    <property type="molecule type" value="Genomic_DNA"/>
</dbReference>
<sequence>MHDRTWTSSALADIVNGLRDKDYTLIDPASIDREGGVAE</sequence>
<protein>
    <submittedName>
        <fullName evidence="1">Uncharacterized protein</fullName>
    </submittedName>
</protein>
<name>A0A078MBJ2_9STAP</name>
<accession>A0A078MBJ2</accession>
<proteinExistence type="predicted"/>
<evidence type="ECO:0000313" key="1">
    <source>
        <dbReference type="EMBL" id="CEA03594.1"/>
    </source>
</evidence>
<organism evidence="1 2">
    <name type="scientific">Jeotgalicoccus saudimassiliensis</name>
    <dbReference type="NCBI Taxonomy" id="1461582"/>
    <lineage>
        <taxon>Bacteria</taxon>
        <taxon>Bacillati</taxon>
        <taxon>Bacillota</taxon>
        <taxon>Bacilli</taxon>
        <taxon>Bacillales</taxon>
        <taxon>Staphylococcaceae</taxon>
        <taxon>Jeotgalicoccus</taxon>
    </lineage>
</organism>
<dbReference type="STRING" id="1461582.BN1048_02141"/>
<gene>
    <name evidence="1" type="ORF">BN1048_02141</name>
</gene>
<evidence type="ECO:0000313" key="2">
    <source>
        <dbReference type="Proteomes" id="UP000044136"/>
    </source>
</evidence>
<reference evidence="1 2" key="1">
    <citation type="submission" date="2014-07" db="EMBL/GenBank/DDBJ databases">
        <authorList>
            <person name="Urmite Genomes Urmite Genomes"/>
        </authorList>
    </citation>
    <scope>NUCLEOTIDE SEQUENCE [LARGE SCALE GENOMIC DNA]</scope>
    <source>
        <strain evidence="1 2">13MG44_air</strain>
    </source>
</reference>
<dbReference type="Proteomes" id="UP000044136">
    <property type="component" value="Unassembled WGS sequence"/>
</dbReference>